<feature type="compositionally biased region" description="Polar residues" evidence="1">
    <location>
        <begin position="291"/>
        <end position="305"/>
    </location>
</feature>
<gene>
    <name evidence="3" type="ORF">Tci_033262</name>
</gene>
<feature type="region of interest" description="Disordered" evidence="1">
    <location>
        <begin position="97"/>
        <end position="119"/>
    </location>
</feature>
<organism evidence="3">
    <name type="scientific">Tanacetum cinerariifolium</name>
    <name type="common">Dalmatian daisy</name>
    <name type="synonym">Chrysanthemum cinerariifolium</name>
    <dbReference type="NCBI Taxonomy" id="118510"/>
    <lineage>
        <taxon>Eukaryota</taxon>
        <taxon>Viridiplantae</taxon>
        <taxon>Streptophyta</taxon>
        <taxon>Embryophyta</taxon>
        <taxon>Tracheophyta</taxon>
        <taxon>Spermatophyta</taxon>
        <taxon>Magnoliopsida</taxon>
        <taxon>eudicotyledons</taxon>
        <taxon>Gunneridae</taxon>
        <taxon>Pentapetalae</taxon>
        <taxon>asterids</taxon>
        <taxon>campanulids</taxon>
        <taxon>Asterales</taxon>
        <taxon>Asteraceae</taxon>
        <taxon>Asteroideae</taxon>
        <taxon>Anthemideae</taxon>
        <taxon>Anthemidinae</taxon>
        <taxon>Tanacetum</taxon>
    </lineage>
</organism>
<comment type="caution">
    <text evidence="3">The sequence shown here is derived from an EMBL/GenBank/DDBJ whole genome shotgun (WGS) entry which is preliminary data.</text>
</comment>
<reference evidence="3" key="1">
    <citation type="journal article" date="2019" name="Sci. Rep.">
        <title>Draft genome of Tanacetum cinerariifolium, the natural source of mosquito coil.</title>
        <authorList>
            <person name="Yamashiro T."/>
            <person name="Shiraishi A."/>
            <person name="Satake H."/>
            <person name="Nakayama K."/>
        </authorList>
    </citation>
    <scope>NUCLEOTIDE SEQUENCE</scope>
</reference>
<dbReference type="EMBL" id="BKCJ010004479">
    <property type="protein sequence ID" value="GEU61284.1"/>
    <property type="molecule type" value="Genomic_DNA"/>
</dbReference>
<dbReference type="InterPro" id="IPR013103">
    <property type="entry name" value="RVT_2"/>
</dbReference>
<feature type="region of interest" description="Disordered" evidence="1">
    <location>
        <begin position="285"/>
        <end position="306"/>
    </location>
</feature>
<evidence type="ECO:0000313" key="3">
    <source>
        <dbReference type="EMBL" id="GEU61284.1"/>
    </source>
</evidence>
<evidence type="ECO:0000259" key="2">
    <source>
        <dbReference type="Pfam" id="PF07727"/>
    </source>
</evidence>
<dbReference type="AlphaFoldDB" id="A0A6L2LLZ1"/>
<sequence>MGRDTIQLENAVSTISQEYLLEFTFEYGIPESLHSKLPGPEDPIVEFLEGKVGVYTNASNPTKVKTGTRPRTAHEVPLLTATANRVIDMGDTIVASGSSGTPASIEKSSLDFANEDPPSVITERGDEATAEVIPGSGLGKEVAAMGHVMNKRRRKRENKGSKANAPPKADSTSFVPMTQESLVNAKSVSDPDPLSYVEPRPIPEQDTAHSYFMHVVLIRGVDVHSEFPGRYNKLIEKGAGLNWLFDIDTLTNSMNYVPVVVAGTSSTNFSAHLESSTSNAQYACNADAPESSRNSNPTATSTNPLADQMETVKVEYVIPTVSSPVLTACLDDSTEPLSTTRLILKRVTSQDETSSLDNLSTLSNRFEDILGVTTNTDTPVHTRHQSKEMEEQSFIATIHQKTTPDLLQFYLFSCFLSQEEPKKIADALKDLSWVEDIQEELLQFKIQNVWILVDCPNGVRPIRTKWVLKNKKDERGIVIRNKARLVAQVHTQEERIDYEKGCAPVARIEVIRLFLANASFMGFTVYQMGVKSAFLYGTIDEEVYVMQPPGFHDLEFLDKVYKVEKEMYGLHQASRA</sequence>
<protein>
    <submittedName>
        <fullName evidence="3">Putative ribonuclease H-like domain-containing protein</fullName>
    </submittedName>
</protein>
<evidence type="ECO:0000256" key="1">
    <source>
        <dbReference type="SAM" id="MobiDB-lite"/>
    </source>
</evidence>
<name>A0A6L2LLZ1_TANCI</name>
<feature type="domain" description="Reverse transcriptase Ty1/copia-type" evidence="2">
    <location>
        <begin position="448"/>
        <end position="575"/>
    </location>
</feature>
<accession>A0A6L2LLZ1</accession>
<feature type="region of interest" description="Disordered" evidence="1">
    <location>
        <begin position="149"/>
        <end position="176"/>
    </location>
</feature>
<proteinExistence type="predicted"/>
<dbReference type="Pfam" id="PF07727">
    <property type="entry name" value="RVT_2"/>
    <property type="match status" value="1"/>
</dbReference>